<dbReference type="InterPro" id="IPR000772">
    <property type="entry name" value="Ricin_B_lectin"/>
</dbReference>
<dbReference type="PROSITE" id="PS00512">
    <property type="entry name" value="ALPHA_GALACTOSIDASE"/>
    <property type="match status" value="1"/>
</dbReference>
<dbReference type="PRINTS" id="PR00740">
    <property type="entry name" value="GLHYDRLASE27"/>
</dbReference>
<dbReference type="Pfam" id="PF16499">
    <property type="entry name" value="Melibiase_2"/>
    <property type="match status" value="1"/>
</dbReference>
<comment type="caution">
    <text evidence="8">The sequence shown here is derived from an EMBL/GenBank/DDBJ whole genome shotgun (WGS) entry which is preliminary data.</text>
</comment>
<dbReference type="PANTHER" id="PTHR11452:SF75">
    <property type="entry name" value="ALPHA-GALACTOSIDASE MEL1"/>
    <property type="match status" value="1"/>
</dbReference>
<dbReference type="EC" id="3.2.1.22" evidence="5"/>
<dbReference type="Proteomes" id="UP001596512">
    <property type="component" value="Unassembled WGS sequence"/>
</dbReference>
<proteinExistence type="inferred from homology"/>
<gene>
    <name evidence="8" type="ORF">ACFQV2_11840</name>
</gene>
<dbReference type="Gene3D" id="2.80.10.50">
    <property type="match status" value="3"/>
</dbReference>
<name>A0ABW2TMT7_9PSEU</name>
<evidence type="ECO:0000256" key="5">
    <source>
        <dbReference type="RuleBase" id="RU361168"/>
    </source>
</evidence>
<dbReference type="CDD" id="cd00161">
    <property type="entry name" value="beta-trefoil_Ricin-like"/>
    <property type="match status" value="1"/>
</dbReference>
<evidence type="ECO:0000256" key="2">
    <source>
        <dbReference type="ARBA" id="ARBA00022729"/>
    </source>
</evidence>
<dbReference type="PANTHER" id="PTHR11452">
    <property type="entry name" value="ALPHA-GALACTOSIDASE/ALPHA-N-ACETYLGALACTOSAMINIDASE"/>
    <property type="match status" value="1"/>
</dbReference>
<evidence type="ECO:0000256" key="6">
    <source>
        <dbReference type="SAM" id="SignalP"/>
    </source>
</evidence>
<dbReference type="InterPro" id="IPR013785">
    <property type="entry name" value="Aldolase_TIM"/>
</dbReference>
<feature type="chain" id="PRO_5047540895" description="Alpha-galactosidase" evidence="6">
    <location>
        <begin position="26"/>
        <end position="541"/>
    </location>
</feature>
<reference evidence="9" key="1">
    <citation type="journal article" date="2019" name="Int. J. Syst. Evol. Microbiol.">
        <title>The Global Catalogue of Microorganisms (GCM) 10K type strain sequencing project: providing services to taxonomists for standard genome sequencing and annotation.</title>
        <authorList>
            <consortium name="The Broad Institute Genomics Platform"/>
            <consortium name="The Broad Institute Genome Sequencing Center for Infectious Disease"/>
            <person name="Wu L."/>
            <person name="Ma J."/>
        </authorList>
    </citation>
    <scope>NUCLEOTIDE SEQUENCE [LARGE SCALE GENOMIC DNA]</scope>
    <source>
        <strain evidence="9">JCM 17695</strain>
    </source>
</reference>
<evidence type="ECO:0000256" key="1">
    <source>
        <dbReference type="ARBA" id="ARBA00009743"/>
    </source>
</evidence>
<dbReference type="Pfam" id="PF17801">
    <property type="entry name" value="Melibiase_C"/>
    <property type="match status" value="1"/>
</dbReference>
<dbReference type="InterPro" id="IPR000111">
    <property type="entry name" value="Glyco_hydro_27/36_CS"/>
</dbReference>
<dbReference type="Pfam" id="PF00652">
    <property type="entry name" value="Ricin_B_lectin"/>
    <property type="match status" value="1"/>
</dbReference>
<dbReference type="SMART" id="SM00458">
    <property type="entry name" value="RICIN"/>
    <property type="match status" value="1"/>
</dbReference>
<feature type="domain" description="Ricin B lectin" evidence="7">
    <location>
        <begin position="403"/>
        <end position="539"/>
    </location>
</feature>
<evidence type="ECO:0000256" key="4">
    <source>
        <dbReference type="ARBA" id="ARBA00023295"/>
    </source>
</evidence>
<protein>
    <recommendedName>
        <fullName evidence="5">Alpha-galactosidase</fullName>
        <ecNumber evidence="5">3.2.1.22</ecNumber>
    </recommendedName>
    <alternativeName>
        <fullName evidence="5">Melibiase</fullName>
    </alternativeName>
</protein>
<evidence type="ECO:0000313" key="9">
    <source>
        <dbReference type="Proteomes" id="UP001596512"/>
    </source>
</evidence>
<dbReference type="Gene3D" id="3.20.20.70">
    <property type="entry name" value="Aldolase class I"/>
    <property type="match status" value="1"/>
</dbReference>
<keyword evidence="9" id="KW-1185">Reference proteome</keyword>
<comment type="similarity">
    <text evidence="1 5">Belongs to the glycosyl hydrolase 27 family.</text>
</comment>
<evidence type="ECO:0000256" key="3">
    <source>
        <dbReference type="ARBA" id="ARBA00022801"/>
    </source>
</evidence>
<evidence type="ECO:0000259" key="7">
    <source>
        <dbReference type="SMART" id="SM00458"/>
    </source>
</evidence>
<sequence>MRARVGLAAGSLVAAMIGSPGVAAAAELALTPPLGWNSWNAYRCDIDETKIKAAADAMVAQGLKAAGYTYVNIDDCWQAHTRDANGNLTAHPDRFPNGIKPIADYVHAKGLKLGIYATPGTKTCANIWDAYPGALGSLGHEQADAATFAAWGVDYLKYDWCQADRDGLVARDAFTKMRDALAATGRPIVLSIHDEPQLPVPSWRPEVANLWRTTSDIAPTWSSVSSIIDKQVGLESFSGPGAWNDPDMLQVGNGTLTAEENRTHFSMWALLNAPLLTGNVLGSMSPATRAVLTNPDVIAVDQDWGGHQGVRVRDTGDQELWRKPMSDGSQVVVLLNRGAAAATMSANAADLGFPGRADLTAKELWDKTTTAVGTSLSVSVPSHGVKVYRVSSAAGTVTPVVSGSTNTVKSVLSGKVVDNPASSTTPGTQLVQWSPNGGANQKWVLTRNANGTYAVKNSASGQCMDVELASTDNGAKVLQFGCHGGENQQWSLRSVGSGYELVAWHSGKCLDVPNAATANGTGLVQWTCSGSANQQWTFQAG</sequence>
<dbReference type="SUPFAM" id="SSF51011">
    <property type="entry name" value="Glycosyl hydrolase domain"/>
    <property type="match status" value="1"/>
</dbReference>
<comment type="catalytic activity">
    <reaction evidence="5">
        <text>Hydrolysis of terminal, non-reducing alpha-D-galactose residues in alpha-D-galactosides, including galactose oligosaccharides, galactomannans and galactolipids.</text>
        <dbReference type="EC" id="3.2.1.22"/>
    </reaction>
</comment>
<dbReference type="InterPro" id="IPR013780">
    <property type="entry name" value="Glyco_hydro_b"/>
</dbReference>
<dbReference type="SUPFAM" id="SSF51445">
    <property type="entry name" value="(Trans)glycosidases"/>
    <property type="match status" value="1"/>
</dbReference>
<dbReference type="PROSITE" id="PS50231">
    <property type="entry name" value="RICIN_B_LECTIN"/>
    <property type="match status" value="1"/>
</dbReference>
<evidence type="ECO:0000313" key="8">
    <source>
        <dbReference type="EMBL" id="MFC7614136.1"/>
    </source>
</evidence>
<dbReference type="InterPro" id="IPR002241">
    <property type="entry name" value="Glyco_hydro_27"/>
</dbReference>
<keyword evidence="2 6" id="KW-0732">Signal</keyword>
<organism evidence="8 9">
    <name type="scientific">Actinokineospora soli</name>
    <dbReference type="NCBI Taxonomy" id="1048753"/>
    <lineage>
        <taxon>Bacteria</taxon>
        <taxon>Bacillati</taxon>
        <taxon>Actinomycetota</taxon>
        <taxon>Actinomycetes</taxon>
        <taxon>Pseudonocardiales</taxon>
        <taxon>Pseudonocardiaceae</taxon>
        <taxon>Actinokineospora</taxon>
    </lineage>
</organism>
<dbReference type="SUPFAM" id="SSF50370">
    <property type="entry name" value="Ricin B-like lectins"/>
    <property type="match status" value="1"/>
</dbReference>
<keyword evidence="5" id="KW-1015">Disulfide bond</keyword>
<dbReference type="InterPro" id="IPR041233">
    <property type="entry name" value="Melibiase_C"/>
</dbReference>
<keyword evidence="3 5" id="KW-0378">Hydrolase</keyword>
<dbReference type="InterPro" id="IPR035992">
    <property type="entry name" value="Ricin_B-like_lectins"/>
</dbReference>
<dbReference type="EMBL" id="JBHTEY010000004">
    <property type="protein sequence ID" value="MFC7614136.1"/>
    <property type="molecule type" value="Genomic_DNA"/>
</dbReference>
<dbReference type="CDD" id="cd14792">
    <property type="entry name" value="GH27"/>
    <property type="match status" value="1"/>
</dbReference>
<keyword evidence="4 5" id="KW-0326">Glycosidase</keyword>
<dbReference type="InterPro" id="IPR017853">
    <property type="entry name" value="GH"/>
</dbReference>
<accession>A0ABW2TMT7</accession>
<dbReference type="Gene3D" id="2.60.40.1180">
    <property type="entry name" value="Golgi alpha-mannosidase II"/>
    <property type="match status" value="1"/>
</dbReference>
<feature type="signal peptide" evidence="6">
    <location>
        <begin position="1"/>
        <end position="25"/>
    </location>
</feature>